<keyword evidence="1" id="KW-1133">Transmembrane helix</keyword>
<dbReference type="OrthoDB" id="10539362at2759"/>
<feature type="transmembrane region" description="Helical" evidence="1">
    <location>
        <begin position="76"/>
        <end position="98"/>
    </location>
</feature>
<dbReference type="EMBL" id="KQ965741">
    <property type="protein sequence ID" value="KXS18753.1"/>
    <property type="molecule type" value="Genomic_DNA"/>
</dbReference>
<evidence type="ECO:0000313" key="3">
    <source>
        <dbReference type="Proteomes" id="UP000070544"/>
    </source>
</evidence>
<dbReference type="AlphaFoldDB" id="A0A139AQH4"/>
<gene>
    <name evidence="2" type="ORF">M427DRAFT_132669</name>
</gene>
<dbReference type="Proteomes" id="UP000070544">
    <property type="component" value="Unassembled WGS sequence"/>
</dbReference>
<name>A0A139AQH4_GONPJ</name>
<organism evidence="2 3">
    <name type="scientific">Gonapodya prolifera (strain JEL478)</name>
    <name type="common">Monoblepharis prolifera</name>
    <dbReference type="NCBI Taxonomy" id="1344416"/>
    <lineage>
        <taxon>Eukaryota</taxon>
        <taxon>Fungi</taxon>
        <taxon>Fungi incertae sedis</taxon>
        <taxon>Chytridiomycota</taxon>
        <taxon>Chytridiomycota incertae sedis</taxon>
        <taxon>Monoblepharidomycetes</taxon>
        <taxon>Monoblepharidales</taxon>
        <taxon>Gonapodyaceae</taxon>
        <taxon>Gonapodya</taxon>
    </lineage>
</organism>
<keyword evidence="1" id="KW-0812">Transmembrane</keyword>
<keyword evidence="3" id="KW-1185">Reference proteome</keyword>
<protein>
    <submittedName>
        <fullName evidence="2">Uncharacterized protein</fullName>
    </submittedName>
</protein>
<sequence length="204" mass="21635">MAAAGIPSTLVRIHPSDLVSLVSSVVMLGITQTEAMFDYPLLFSRYLPGAFNISPRAVELDAASFWHHNNRAEPKAWFQGFILAGLSTTIVSSAWGVYRRSTANRKSDAAQSGKQNTSVVVAGLDANDAVVAASVAAYVVAYSSILPAFVAVAEFQDAAYTIPVPSRAVEFALTVAKGHVVAYVCLCGIAGAKAWRIGQAVGWW</sequence>
<proteinExistence type="predicted"/>
<evidence type="ECO:0000313" key="2">
    <source>
        <dbReference type="EMBL" id="KXS18753.1"/>
    </source>
</evidence>
<keyword evidence="1" id="KW-0472">Membrane</keyword>
<accession>A0A139AQH4</accession>
<evidence type="ECO:0000256" key="1">
    <source>
        <dbReference type="SAM" id="Phobius"/>
    </source>
</evidence>
<reference evidence="2 3" key="1">
    <citation type="journal article" date="2015" name="Genome Biol. Evol.">
        <title>Phylogenomic analyses indicate that early fungi evolved digesting cell walls of algal ancestors of land plants.</title>
        <authorList>
            <person name="Chang Y."/>
            <person name="Wang S."/>
            <person name="Sekimoto S."/>
            <person name="Aerts A.L."/>
            <person name="Choi C."/>
            <person name="Clum A."/>
            <person name="LaButti K.M."/>
            <person name="Lindquist E.A."/>
            <person name="Yee Ngan C."/>
            <person name="Ohm R.A."/>
            <person name="Salamov A.A."/>
            <person name="Grigoriev I.V."/>
            <person name="Spatafora J.W."/>
            <person name="Berbee M.L."/>
        </authorList>
    </citation>
    <scope>NUCLEOTIDE SEQUENCE [LARGE SCALE GENOMIC DNA]</scope>
    <source>
        <strain evidence="2 3">JEL478</strain>
    </source>
</reference>